<accession>A0A915D1M1</accession>
<keyword evidence="1" id="KW-1185">Reference proteome</keyword>
<dbReference type="WBParaSite" id="jg14592">
    <property type="protein sequence ID" value="jg14592"/>
    <property type="gene ID" value="jg14592"/>
</dbReference>
<proteinExistence type="predicted"/>
<dbReference type="AlphaFoldDB" id="A0A915D1M1"/>
<reference evidence="2" key="1">
    <citation type="submission" date="2022-11" db="UniProtKB">
        <authorList>
            <consortium name="WormBaseParasite"/>
        </authorList>
    </citation>
    <scope>IDENTIFICATION</scope>
</reference>
<dbReference type="Proteomes" id="UP000887574">
    <property type="component" value="Unplaced"/>
</dbReference>
<evidence type="ECO:0000313" key="2">
    <source>
        <dbReference type="WBParaSite" id="jg14592"/>
    </source>
</evidence>
<evidence type="ECO:0000313" key="1">
    <source>
        <dbReference type="Proteomes" id="UP000887574"/>
    </source>
</evidence>
<name>A0A915D1M1_9BILA</name>
<protein>
    <submittedName>
        <fullName evidence="2">BED-type domain-containing protein</fullName>
    </submittedName>
</protein>
<organism evidence="1 2">
    <name type="scientific">Ditylenchus dipsaci</name>
    <dbReference type="NCBI Taxonomy" id="166011"/>
    <lineage>
        <taxon>Eukaryota</taxon>
        <taxon>Metazoa</taxon>
        <taxon>Ecdysozoa</taxon>
        <taxon>Nematoda</taxon>
        <taxon>Chromadorea</taxon>
        <taxon>Rhabditida</taxon>
        <taxon>Tylenchina</taxon>
        <taxon>Tylenchomorpha</taxon>
        <taxon>Sphaerularioidea</taxon>
        <taxon>Anguinidae</taxon>
        <taxon>Anguininae</taxon>
        <taxon>Ditylenchus</taxon>
    </lineage>
</organism>
<sequence>MSTNSKNSPSQASNFAKKRSRDAVRENFTEIEVLREFKMKCNECKLVLFSTSSFVLHICKFNIIAKHKTALSNHWVKNHMDKEQPAKKICLFQNEGSVDIEEKFEGALEEEVEDLEDNMELTNIDFLLQ</sequence>